<gene>
    <name evidence="1" type="ORF">AB5J49_16340</name>
</gene>
<accession>A0AB39PVJ5</accession>
<reference evidence="1" key="1">
    <citation type="submission" date="2024-07" db="EMBL/GenBank/DDBJ databases">
        <authorList>
            <person name="Yu S.T."/>
        </authorList>
    </citation>
    <scope>NUCLEOTIDE SEQUENCE</scope>
    <source>
        <strain evidence="1">R28</strain>
    </source>
</reference>
<name>A0AB39PVJ5_9ACTN</name>
<evidence type="ECO:0000313" key="1">
    <source>
        <dbReference type="EMBL" id="XDQ34782.1"/>
    </source>
</evidence>
<dbReference type="RefSeq" id="WP_369169362.1">
    <property type="nucleotide sequence ID" value="NZ_CP163439.1"/>
</dbReference>
<proteinExistence type="predicted"/>
<organism evidence="1">
    <name type="scientific">Streptomyces sp. R28</name>
    <dbReference type="NCBI Taxonomy" id="3238628"/>
    <lineage>
        <taxon>Bacteria</taxon>
        <taxon>Bacillati</taxon>
        <taxon>Actinomycetota</taxon>
        <taxon>Actinomycetes</taxon>
        <taxon>Kitasatosporales</taxon>
        <taxon>Streptomycetaceae</taxon>
        <taxon>Streptomyces</taxon>
    </lineage>
</organism>
<dbReference type="AlphaFoldDB" id="A0AB39PVJ5"/>
<dbReference type="EMBL" id="CP163439">
    <property type="protein sequence ID" value="XDQ34782.1"/>
    <property type="molecule type" value="Genomic_DNA"/>
</dbReference>
<protein>
    <submittedName>
        <fullName evidence="1">Uncharacterized protein</fullName>
    </submittedName>
</protein>
<sequence length="69" mass="7469">MGNTLASQTDASTRELMTRLGQSSTRAALIYQHGSRKREREIASGVDVMIVDALKRRPRSKGHAGGTEG</sequence>